<dbReference type="PATRIC" id="fig|699431.3.peg.2770"/>
<organism evidence="1 2">
    <name type="scientific">Halolamina pelagica</name>
    <dbReference type="NCBI Taxonomy" id="699431"/>
    <lineage>
        <taxon>Archaea</taxon>
        <taxon>Methanobacteriati</taxon>
        <taxon>Methanobacteriota</taxon>
        <taxon>Stenosarchaea group</taxon>
        <taxon>Halobacteria</taxon>
        <taxon>Halobacteriales</taxon>
        <taxon>Haloferacaceae</taxon>
    </lineage>
</organism>
<dbReference type="STRING" id="699431.SY89_02709"/>
<dbReference type="AlphaFoldDB" id="A0A0P7FXK0"/>
<protein>
    <submittedName>
        <fullName evidence="1">Uncharacterized protein</fullName>
    </submittedName>
</protein>
<sequence>MSLRDNYDVSSSDIVVEVDSIEIELEGDQVWERAWFISNTLKDLEGIGDATSIVFEYVAEGADTAGSVFEAGFEGSVDEFANHFGTSHIPESFISAGGDSEGEAVLMVDAASMEDNSREATLNALEEALDSLGGINNLELVVSGIVKEASEQSGEVSA</sequence>
<dbReference type="Proteomes" id="UP000050535">
    <property type="component" value="Unassembled WGS sequence"/>
</dbReference>
<accession>A0A0P7FXK0</accession>
<gene>
    <name evidence="1" type="ORF">SY89_02709</name>
</gene>
<reference evidence="2" key="1">
    <citation type="submission" date="2013-11" db="EMBL/GenBank/DDBJ databases">
        <authorList>
            <person name="Hoang H.T."/>
            <person name="Killian M.L."/>
            <person name="Madson D.M."/>
            <person name="Arruda P.H.E."/>
            <person name="Sun D."/>
            <person name="Schwartz K.J."/>
            <person name="Yoon K."/>
        </authorList>
    </citation>
    <scope>NUCLEOTIDE SEQUENCE [LARGE SCALE GENOMIC DNA]</scope>
    <source>
        <strain evidence="2">CDK2</strain>
    </source>
</reference>
<proteinExistence type="predicted"/>
<evidence type="ECO:0000313" key="1">
    <source>
        <dbReference type="EMBL" id="KPN31952.1"/>
    </source>
</evidence>
<dbReference type="RefSeq" id="WP_239685612.1">
    <property type="nucleotide sequence ID" value="NZ_LGUC01000001.1"/>
</dbReference>
<name>A0A0P7FXK0_9EURY</name>
<keyword evidence="2" id="KW-1185">Reference proteome</keyword>
<evidence type="ECO:0000313" key="2">
    <source>
        <dbReference type="Proteomes" id="UP000050535"/>
    </source>
</evidence>
<dbReference type="EMBL" id="LGUC01000001">
    <property type="protein sequence ID" value="KPN31952.1"/>
    <property type="molecule type" value="Genomic_DNA"/>
</dbReference>
<comment type="caution">
    <text evidence="1">The sequence shown here is derived from an EMBL/GenBank/DDBJ whole genome shotgun (WGS) entry which is preliminary data.</text>
</comment>